<evidence type="ECO:0000313" key="2">
    <source>
        <dbReference type="Proteomes" id="UP000238348"/>
    </source>
</evidence>
<proteinExistence type="predicted"/>
<evidence type="ECO:0000313" key="1">
    <source>
        <dbReference type="EMBL" id="AUX48642.1"/>
    </source>
</evidence>
<gene>
    <name evidence="1" type="ORF">SOCE26_101830</name>
</gene>
<dbReference type="AlphaFoldDB" id="A0A2L0FAZ2"/>
<reference evidence="1 2" key="1">
    <citation type="submission" date="2015-09" db="EMBL/GenBank/DDBJ databases">
        <title>Sorangium comparison.</title>
        <authorList>
            <person name="Zaburannyi N."/>
            <person name="Bunk B."/>
            <person name="Overmann J."/>
            <person name="Mueller R."/>
        </authorList>
    </citation>
    <scope>NUCLEOTIDE SEQUENCE [LARGE SCALE GENOMIC DNA]</scope>
    <source>
        <strain evidence="1 2">So ce26</strain>
    </source>
</reference>
<sequence length="72" mass="7677">MLPAGLPGGLVAASLSEMPLASFYNHRGHLVGPGALHRALRGRVHRGAEWIRRIGHDGRTVGVVCLEQSGRT</sequence>
<protein>
    <submittedName>
        <fullName evidence="1">Uncharacterized protein</fullName>
    </submittedName>
</protein>
<dbReference type="EMBL" id="CP012673">
    <property type="protein sequence ID" value="AUX48642.1"/>
    <property type="molecule type" value="Genomic_DNA"/>
</dbReference>
<dbReference type="Proteomes" id="UP000238348">
    <property type="component" value="Chromosome"/>
</dbReference>
<organism evidence="1 2">
    <name type="scientific">Sorangium cellulosum</name>
    <name type="common">Polyangium cellulosum</name>
    <dbReference type="NCBI Taxonomy" id="56"/>
    <lineage>
        <taxon>Bacteria</taxon>
        <taxon>Pseudomonadati</taxon>
        <taxon>Myxococcota</taxon>
        <taxon>Polyangia</taxon>
        <taxon>Polyangiales</taxon>
        <taxon>Polyangiaceae</taxon>
        <taxon>Sorangium</taxon>
    </lineage>
</organism>
<name>A0A2L0FAZ2_SORCE</name>
<accession>A0A2L0FAZ2</accession>